<sequence>MSTPLGNSGNDSSPPRPLGAAVMPTSTPSKKRKTKDHTPKTSKRHKSQYEPANVTGESAGKSAKEKYKSALPELEATRDAAREKLREYSKLLPTIGEIGVAIADMKVGEVKFPTVAGYLNLHENKQLLDVLKAVTGDLQTLYKAHTQRYGLDQNVGGGRGANPEPQMMPNQIFNSMAQGRIQAQDLTSDQPPDLQRYPTNNTIRMHVYLLRFALAAITRDHTTGLGVSNIDRIFTGPGDPQQDRVFFEGVHNLHGEDIFRALMLWQAYRLKLSKSTVQSLDDITFYGMPTLPIFATKEVGTNTAAQQRRQTKAFHRFLSEGGVRALPGDQLIRQWATTANQGAEETASATNVAASKDVKLSDDLDTLTPEGVYSVLQICSATANFIYNDPGRQNKNLFDVIDTRSAQQKAEDDANKDLQMQEDGTRFVPAVIDTRPPS</sequence>
<dbReference type="RefSeq" id="XP_033659176.1">
    <property type="nucleotide sequence ID" value="XM_033810221.1"/>
</dbReference>
<name>A0A6A6BU20_ZASCE</name>
<dbReference type="EMBL" id="ML993775">
    <property type="protein sequence ID" value="KAF2158287.1"/>
    <property type="molecule type" value="Genomic_DNA"/>
</dbReference>
<reference evidence="2" key="1">
    <citation type="journal article" date="2020" name="Stud. Mycol.">
        <title>101 Dothideomycetes genomes: a test case for predicting lifestyles and emergence of pathogens.</title>
        <authorList>
            <person name="Haridas S."/>
            <person name="Albert R."/>
            <person name="Binder M."/>
            <person name="Bloem J."/>
            <person name="Labutti K."/>
            <person name="Salamov A."/>
            <person name="Andreopoulos B."/>
            <person name="Baker S."/>
            <person name="Barry K."/>
            <person name="Bills G."/>
            <person name="Bluhm B."/>
            <person name="Cannon C."/>
            <person name="Castanera R."/>
            <person name="Culley D."/>
            <person name="Daum C."/>
            <person name="Ezra D."/>
            <person name="Gonzalez J."/>
            <person name="Henrissat B."/>
            <person name="Kuo A."/>
            <person name="Liang C."/>
            <person name="Lipzen A."/>
            <person name="Lutzoni F."/>
            <person name="Magnuson J."/>
            <person name="Mondo S."/>
            <person name="Nolan M."/>
            <person name="Ohm R."/>
            <person name="Pangilinan J."/>
            <person name="Park H.-J."/>
            <person name="Ramirez L."/>
            <person name="Alfaro M."/>
            <person name="Sun H."/>
            <person name="Tritt A."/>
            <person name="Yoshinaga Y."/>
            <person name="Zwiers L.-H."/>
            <person name="Turgeon B."/>
            <person name="Goodwin S."/>
            <person name="Spatafora J."/>
            <person name="Crous P."/>
            <person name="Grigoriev I."/>
        </authorList>
    </citation>
    <scope>NUCLEOTIDE SEQUENCE</scope>
    <source>
        <strain evidence="2">ATCC 36951</strain>
    </source>
</reference>
<feature type="compositionally biased region" description="Basic residues" evidence="1">
    <location>
        <begin position="29"/>
        <end position="46"/>
    </location>
</feature>
<evidence type="ECO:0000313" key="2">
    <source>
        <dbReference type="EMBL" id="KAF2158287.1"/>
    </source>
</evidence>
<accession>A0A6A6BU20</accession>
<evidence type="ECO:0000256" key="1">
    <source>
        <dbReference type="SAM" id="MobiDB-lite"/>
    </source>
</evidence>
<dbReference type="Proteomes" id="UP000799537">
    <property type="component" value="Unassembled WGS sequence"/>
</dbReference>
<gene>
    <name evidence="2" type="ORF">M409DRAFT_31218</name>
</gene>
<dbReference type="AlphaFoldDB" id="A0A6A6BU20"/>
<keyword evidence="3" id="KW-1185">Reference proteome</keyword>
<organism evidence="2 3">
    <name type="scientific">Zasmidium cellare ATCC 36951</name>
    <dbReference type="NCBI Taxonomy" id="1080233"/>
    <lineage>
        <taxon>Eukaryota</taxon>
        <taxon>Fungi</taxon>
        <taxon>Dikarya</taxon>
        <taxon>Ascomycota</taxon>
        <taxon>Pezizomycotina</taxon>
        <taxon>Dothideomycetes</taxon>
        <taxon>Dothideomycetidae</taxon>
        <taxon>Mycosphaerellales</taxon>
        <taxon>Mycosphaerellaceae</taxon>
        <taxon>Zasmidium</taxon>
    </lineage>
</organism>
<feature type="region of interest" description="Disordered" evidence="1">
    <location>
        <begin position="1"/>
        <end position="71"/>
    </location>
</feature>
<evidence type="ECO:0000313" key="3">
    <source>
        <dbReference type="Proteomes" id="UP000799537"/>
    </source>
</evidence>
<feature type="compositionally biased region" description="Polar residues" evidence="1">
    <location>
        <begin position="1"/>
        <end position="13"/>
    </location>
</feature>
<dbReference type="GeneID" id="54563493"/>
<proteinExistence type="predicted"/>
<feature type="non-terminal residue" evidence="2">
    <location>
        <position position="438"/>
    </location>
</feature>
<protein>
    <submittedName>
        <fullName evidence="2">Uncharacterized protein</fullName>
    </submittedName>
</protein>